<dbReference type="PANTHER" id="PTHR43245:SF52">
    <property type="entry name" value="NAD-DEPENDENT EPIMERASE_DEHYDRATASE"/>
    <property type="match status" value="1"/>
</dbReference>
<dbReference type="EMBL" id="BAABIB010000114">
    <property type="protein sequence ID" value="GAA4659020.1"/>
    <property type="molecule type" value="Genomic_DNA"/>
</dbReference>
<organism evidence="3 4">
    <name type="scientific">Amycolatopsis dongchuanensis</name>
    <dbReference type="NCBI Taxonomy" id="1070866"/>
    <lineage>
        <taxon>Bacteria</taxon>
        <taxon>Bacillati</taxon>
        <taxon>Actinomycetota</taxon>
        <taxon>Actinomycetes</taxon>
        <taxon>Pseudonocardiales</taxon>
        <taxon>Pseudonocardiaceae</taxon>
        <taxon>Amycolatopsis</taxon>
    </lineage>
</organism>
<gene>
    <name evidence="3" type="ORF">GCM10023214_58250</name>
</gene>
<sequence>MPSEVVLVTGVGGELGSRLLARLGASPAFARVLGVDTTPPRPHVLRRLGRAEFVRADIRNPLIAKIISDARVGTVVHAATTCHPAGPARRGALKEVNVIGTMRLLAACQRSASVRKLVVKSTTAVYGADASSPAVFTEDSELIPASSTGYAKDAIEMEGYVRGLARRRPDLTITTLRFANIIGPDVDTVLARYFALPVVPSVLGYDARLQLLHASDALTVLELATLEDRPGGVQRRGGRGTHPRAGPAQGGQGRTAGAAAAAPLGGQGAAGRPRGRLLDRPGAAAELRPRRGHHAAEADLRVPPAVDDGRGVRRLRARPRAAPRRPRRAPGGAGRPGRGRSGDRSGEMIPDRTWSGQ</sequence>
<accession>A0ABP8VD09</accession>
<dbReference type="InterPro" id="IPR050177">
    <property type="entry name" value="Lipid_A_modif_metabolic_enz"/>
</dbReference>
<dbReference type="InterPro" id="IPR001509">
    <property type="entry name" value="Epimerase_deHydtase"/>
</dbReference>
<keyword evidence="4" id="KW-1185">Reference proteome</keyword>
<evidence type="ECO:0000259" key="2">
    <source>
        <dbReference type="Pfam" id="PF01370"/>
    </source>
</evidence>
<feature type="domain" description="NAD-dependent epimerase/dehydratase" evidence="2">
    <location>
        <begin position="6"/>
        <end position="192"/>
    </location>
</feature>
<name>A0ABP8VD09_9PSEU</name>
<dbReference type="PANTHER" id="PTHR43245">
    <property type="entry name" value="BIFUNCTIONAL POLYMYXIN RESISTANCE PROTEIN ARNA"/>
    <property type="match status" value="1"/>
</dbReference>
<feature type="region of interest" description="Disordered" evidence="1">
    <location>
        <begin position="229"/>
        <end position="357"/>
    </location>
</feature>
<proteinExistence type="predicted"/>
<evidence type="ECO:0000256" key="1">
    <source>
        <dbReference type="SAM" id="MobiDB-lite"/>
    </source>
</evidence>
<dbReference type="InterPro" id="IPR036291">
    <property type="entry name" value="NAD(P)-bd_dom_sf"/>
</dbReference>
<evidence type="ECO:0000313" key="3">
    <source>
        <dbReference type="EMBL" id="GAA4659020.1"/>
    </source>
</evidence>
<dbReference type="Pfam" id="PF01370">
    <property type="entry name" value="Epimerase"/>
    <property type="match status" value="1"/>
</dbReference>
<feature type="compositionally biased region" description="Basic and acidic residues" evidence="1">
    <location>
        <begin position="340"/>
        <end position="350"/>
    </location>
</feature>
<dbReference type="Proteomes" id="UP001500192">
    <property type="component" value="Unassembled WGS sequence"/>
</dbReference>
<reference evidence="4" key="1">
    <citation type="journal article" date="2019" name="Int. J. Syst. Evol. Microbiol.">
        <title>The Global Catalogue of Microorganisms (GCM) 10K type strain sequencing project: providing services to taxonomists for standard genome sequencing and annotation.</title>
        <authorList>
            <consortium name="The Broad Institute Genomics Platform"/>
            <consortium name="The Broad Institute Genome Sequencing Center for Infectious Disease"/>
            <person name="Wu L."/>
            <person name="Ma J."/>
        </authorList>
    </citation>
    <scope>NUCLEOTIDE SEQUENCE [LARGE SCALE GENOMIC DNA]</scope>
    <source>
        <strain evidence="4">JCM 18054</strain>
    </source>
</reference>
<dbReference type="Gene3D" id="3.40.50.720">
    <property type="entry name" value="NAD(P)-binding Rossmann-like Domain"/>
    <property type="match status" value="1"/>
</dbReference>
<feature type="compositionally biased region" description="Basic residues" evidence="1">
    <location>
        <begin position="312"/>
        <end position="328"/>
    </location>
</feature>
<dbReference type="SUPFAM" id="SSF51735">
    <property type="entry name" value="NAD(P)-binding Rossmann-fold domains"/>
    <property type="match status" value="1"/>
</dbReference>
<feature type="compositionally biased region" description="Low complexity" evidence="1">
    <location>
        <begin position="255"/>
        <end position="264"/>
    </location>
</feature>
<protein>
    <recommendedName>
        <fullName evidence="2">NAD-dependent epimerase/dehydratase domain-containing protein</fullName>
    </recommendedName>
</protein>
<evidence type="ECO:0000313" key="4">
    <source>
        <dbReference type="Proteomes" id="UP001500192"/>
    </source>
</evidence>
<comment type="caution">
    <text evidence="3">The sequence shown here is derived from an EMBL/GenBank/DDBJ whole genome shotgun (WGS) entry which is preliminary data.</text>
</comment>